<dbReference type="Gene3D" id="3.40.140.10">
    <property type="entry name" value="Cytidine Deaminase, domain 2"/>
    <property type="match status" value="1"/>
</dbReference>
<gene>
    <name evidence="8" type="ORF">DWX97_01105</name>
</gene>
<dbReference type="Gene3D" id="3.40.50.720">
    <property type="entry name" value="NAD(P)-binding Rossmann-like Domain"/>
    <property type="match status" value="1"/>
</dbReference>
<sequence>MKYSYKIIQGNIVEVNELVIARAKSIALAALNNPAYILNPVFVKRADDSEVILVTLDIEVYQNPLNGIEEQEDIAIVCHPEDDSFPEVYALRNNFQLGLPHTNLRIEDHPVCLCVTEQLFQEVKHRFNPFEFIESIRRWLTLMSQDKLHAEDQPLEPFFFPKGFIVVPELDKIDFDNFHIEKYTSDSGLYKIQTTENNNEPYFCLPIKADEQTSGYIRRQPQLLKDLADVIFVNSIDISTFLSEKFNTANHALLSNQTRLDKKIAICCIIPVKRHVTDVTSEHTHILFFVTKKSIKEIGLESGVWGESPDKNTVVQLIGKTFIKESFEQVPIELYSPMDDFTKKTAATYNNIKPNDDRFTLIGVGALGSQVLSLFARMGYGYWTIVDYDTLYPHNLARHFLGRDAVGHSKVEKLTKELNYLVGDEFCKPVNANFITVHKEKDIVSCLKGSKAIIDISTSIAVGRLLARDYANEIPTRRISIFLNPSGQDLILLAEDTKRNYRLDFLEMEYYRFLYKNEKLHNHLTYDNGLKVRYNRNSCRETTSRINQTDIAIHASICAKAIKHIVENRKAEISIWSINPEDYTVQKHTTKPTKWEKICSCEWKIYLNCQLLDEMQALRQEKLPKETGGVLLGSIDTERKIIYIYDTIPAPEDSKETTSTFERGIKGVLDEYMKYQKITDNQIQYLGEWHSHPKGCSTTPSSLDLKLFAYLSENLSRQGNPTVMGILGDNNHSFILRQC</sequence>
<evidence type="ECO:0008006" key="10">
    <source>
        <dbReference type="Google" id="ProtNLM"/>
    </source>
</evidence>
<dbReference type="Proteomes" id="UP000283341">
    <property type="component" value="Unassembled WGS sequence"/>
</dbReference>
<evidence type="ECO:0000256" key="4">
    <source>
        <dbReference type="ARBA" id="ARBA00022833"/>
    </source>
</evidence>
<organism evidence="8 9">
    <name type="scientific">Bacteroides cellulosilyticus</name>
    <dbReference type="NCBI Taxonomy" id="246787"/>
    <lineage>
        <taxon>Bacteria</taxon>
        <taxon>Pseudomonadati</taxon>
        <taxon>Bacteroidota</taxon>
        <taxon>Bacteroidia</taxon>
        <taxon>Bacteroidales</taxon>
        <taxon>Bacteroidaceae</taxon>
        <taxon>Bacteroides</taxon>
    </lineage>
</organism>
<accession>A0A412IP35</accession>
<dbReference type="EMBL" id="QRVJ01000001">
    <property type="protein sequence ID" value="RGS39906.1"/>
    <property type="molecule type" value="Genomic_DNA"/>
</dbReference>
<dbReference type="SUPFAM" id="SSF102712">
    <property type="entry name" value="JAB1/MPN domain"/>
    <property type="match status" value="1"/>
</dbReference>
<evidence type="ECO:0000313" key="9">
    <source>
        <dbReference type="Proteomes" id="UP000283341"/>
    </source>
</evidence>
<evidence type="ECO:0000259" key="7">
    <source>
        <dbReference type="Pfam" id="PF14464"/>
    </source>
</evidence>
<dbReference type="Pfam" id="PF14464">
    <property type="entry name" value="Prok-JAB"/>
    <property type="match status" value="1"/>
</dbReference>
<proteinExistence type="predicted"/>
<dbReference type="InterPro" id="IPR028090">
    <property type="entry name" value="JAB_dom_prok"/>
</dbReference>
<dbReference type="Pfam" id="PF00899">
    <property type="entry name" value="ThiF"/>
    <property type="match status" value="1"/>
</dbReference>
<dbReference type="AlphaFoldDB" id="A0A412IP35"/>
<evidence type="ECO:0000313" key="8">
    <source>
        <dbReference type="EMBL" id="RGS39906.1"/>
    </source>
</evidence>
<keyword evidence="2" id="KW-0479">Metal-binding</keyword>
<keyword evidence="5" id="KW-0482">Metalloprotease</keyword>
<keyword evidence="1" id="KW-0645">Protease</keyword>
<evidence type="ECO:0000259" key="6">
    <source>
        <dbReference type="Pfam" id="PF00899"/>
    </source>
</evidence>
<feature type="domain" description="THIF-type NAD/FAD binding fold" evidence="6">
    <location>
        <begin position="358"/>
        <end position="467"/>
    </location>
</feature>
<reference evidence="8 9" key="1">
    <citation type="submission" date="2018-08" db="EMBL/GenBank/DDBJ databases">
        <title>A genome reference for cultivated species of the human gut microbiota.</title>
        <authorList>
            <person name="Zou Y."/>
            <person name="Xue W."/>
            <person name="Luo G."/>
        </authorList>
    </citation>
    <scope>NUCLEOTIDE SEQUENCE [LARGE SCALE GENOMIC DNA]</scope>
    <source>
        <strain evidence="8 9">AF22-3AC</strain>
    </source>
</reference>
<keyword evidence="3" id="KW-0378">Hydrolase</keyword>
<dbReference type="InterPro" id="IPR032865">
    <property type="entry name" value="Prok-E2_A"/>
</dbReference>
<dbReference type="SUPFAM" id="SSF69572">
    <property type="entry name" value="Activating enzymes of the ubiquitin-like proteins"/>
    <property type="match status" value="1"/>
</dbReference>
<evidence type="ECO:0000256" key="1">
    <source>
        <dbReference type="ARBA" id="ARBA00022670"/>
    </source>
</evidence>
<protein>
    <recommendedName>
        <fullName evidence="10">Thiamine biosynthesis protein ThiF</fullName>
    </recommendedName>
</protein>
<dbReference type="InterPro" id="IPR000594">
    <property type="entry name" value="ThiF_NAD_FAD-bd"/>
</dbReference>
<dbReference type="GO" id="GO:0008237">
    <property type="term" value="F:metallopeptidase activity"/>
    <property type="evidence" value="ECO:0007669"/>
    <property type="project" value="UniProtKB-KW"/>
</dbReference>
<dbReference type="Pfam" id="PF14457">
    <property type="entry name" value="Prok-E2_A"/>
    <property type="match status" value="1"/>
</dbReference>
<dbReference type="CDD" id="cd01483">
    <property type="entry name" value="E1_enzyme_family"/>
    <property type="match status" value="1"/>
</dbReference>
<dbReference type="InterPro" id="IPR035985">
    <property type="entry name" value="Ubiquitin-activating_enz"/>
</dbReference>
<dbReference type="GO" id="GO:0046872">
    <property type="term" value="F:metal ion binding"/>
    <property type="evidence" value="ECO:0007669"/>
    <property type="project" value="UniProtKB-KW"/>
</dbReference>
<dbReference type="RefSeq" id="WP_118401575.1">
    <property type="nucleotide sequence ID" value="NZ_JADNFX010000013.1"/>
</dbReference>
<evidence type="ECO:0000256" key="3">
    <source>
        <dbReference type="ARBA" id="ARBA00022801"/>
    </source>
</evidence>
<dbReference type="GO" id="GO:0008641">
    <property type="term" value="F:ubiquitin-like modifier activating enzyme activity"/>
    <property type="evidence" value="ECO:0007669"/>
    <property type="project" value="InterPro"/>
</dbReference>
<feature type="domain" description="JAB" evidence="7">
    <location>
        <begin position="611"/>
        <end position="712"/>
    </location>
</feature>
<evidence type="ECO:0000256" key="2">
    <source>
        <dbReference type="ARBA" id="ARBA00022723"/>
    </source>
</evidence>
<name>A0A412IP35_9BACE</name>
<keyword evidence="4" id="KW-0862">Zinc</keyword>
<comment type="caution">
    <text evidence="8">The sequence shown here is derived from an EMBL/GenBank/DDBJ whole genome shotgun (WGS) entry which is preliminary data.</text>
</comment>
<evidence type="ECO:0000256" key="5">
    <source>
        <dbReference type="ARBA" id="ARBA00023049"/>
    </source>
</evidence>
<dbReference type="GO" id="GO:0006508">
    <property type="term" value="P:proteolysis"/>
    <property type="evidence" value="ECO:0007669"/>
    <property type="project" value="UniProtKB-KW"/>
</dbReference>